<protein>
    <submittedName>
        <fullName evidence="2">GDSL-type esterase/lipase family protein</fullName>
    </submittedName>
</protein>
<evidence type="ECO:0000259" key="1">
    <source>
        <dbReference type="Pfam" id="PF13472"/>
    </source>
</evidence>
<organism evidence="2 3">
    <name type="scientific">Metasolibacillus meyeri</name>
    <dbReference type="NCBI Taxonomy" id="1071052"/>
    <lineage>
        <taxon>Bacteria</taxon>
        <taxon>Bacillati</taxon>
        <taxon>Bacillota</taxon>
        <taxon>Bacilli</taxon>
        <taxon>Bacillales</taxon>
        <taxon>Caryophanaceae</taxon>
        <taxon>Metasolibacillus</taxon>
    </lineage>
</organism>
<dbReference type="PANTHER" id="PTHR30383">
    <property type="entry name" value="THIOESTERASE 1/PROTEASE 1/LYSOPHOSPHOLIPASE L1"/>
    <property type="match status" value="1"/>
</dbReference>
<dbReference type="RefSeq" id="WP_326121218.1">
    <property type="nucleotide sequence ID" value="NZ_JARSFG010000003.1"/>
</dbReference>
<dbReference type="Proteomes" id="UP001344888">
    <property type="component" value="Unassembled WGS sequence"/>
</dbReference>
<evidence type="ECO:0000313" key="2">
    <source>
        <dbReference type="EMBL" id="MEC1177003.1"/>
    </source>
</evidence>
<gene>
    <name evidence="2" type="ORF">P9B03_00775</name>
</gene>
<keyword evidence="3" id="KW-1185">Reference proteome</keyword>
<accession>A0AAW9NQA2</accession>
<evidence type="ECO:0000313" key="3">
    <source>
        <dbReference type="Proteomes" id="UP001344888"/>
    </source>
</evidence>
<feature type="domain" description="SGNH hydrolase-type esterase" evidence="1">
    <location>
        <begin position="79"/>
        <end position="271"/>
    </location>
</feature>
<dbReference type="InterPro" id="IPR036514">
    <property type="entry name" value="SGNH_hydro_sf"/>
</dbReference>
<dbReference type="Pfam" id="PF13472">
    <property type="entry name" value="Lipase_GDSL_2"/>
    <property type="match status" value="1"/>
</dbReference>
<dbReference type="GO" id="GO:0004622">
    <property type="term" value="F:phosphatidylcholine lysophospholipase activity"/>
    <property type="evidence" value="ECO:0007669"/>
    <property type="project" value="TreeGrafter"/>
</dbReference>
<dbReference type="InterPro" id="IPR013830">
    <property type="entry name" value="SGNH_hydro"/>
</dbReference>
<proteinExistence type="predicted"/>
<dbReference type="EMBL" id="JARSFG010000003">
    <property type="protein sequence ID" value="MEC1177003.1"/>
    <property type="molecule type" value="Genomic_DNA"/>
</dbReference>
<dbReference type="PANTHER" id="PTHR30383:SF27">
    <property type="entry name" value="SPORE GERMINATION LIPASE LIPC"/>
    <property type="match status" value="1"/>
</dbReference>
<sequence>MLCCCLLLTACTVTVDEPEVTPEEYEKSLDTTNIPMPIDDALYVEQPKKESIIEKLSDIFQLDWLNRKEIDAQDIQYIALGDSLTDGVGDEYTRQGYTERLVERLEKWPAVASITLDNRGKRGRRSEQLLQLLEKGHYDKELAVANLVTITMGGNDVMKIVKSDIFSLKKEMFDQERANFKNNYEQIITQIRARNAEVPLILIGFYNPFSIVVDETTPFEEIIVEWNNDIMELALQDEQACFVPVMDLFHTNENLVYHTDFFHPNAKGYERMTERIVTAMEACNIEAMTDGLIGFEE</sequence>
<reference evidence="2 3" key="1">
    <citation type="submission" date="2023-03" db="EMBL/GenBank/DDBJ databases">
        <title>Bacillus Genome Sequencing.</title>
        <authorList>
            <person name="Dunlap C."/>
        </authorList>
    </citation>
    <scope>NUCLEOTIDE SEQUENCE [LARGE SCALE GENOMIC DNA]</scope>
    <source>
        <strain evidence="2 3">B-59205</strain>
    </source>
</reference>
<name>A0AAW9NQA2_9BACL</name>
<dbReference type="Gene3D" id="3.40.50.1110">
    <property type="entry name" value="SGNH hydrolase"/>
    <property type="match status" value="1"/>
</dbReference>
<dbReference type="InterPro" id="IPR051532">
    <property type="entry name" value="Ester_Hydrolysis_Enzymes"/>
</dbReference>
<comment type="caution">
    <text evidence="2">The sequence shown here is derived from an EMBL/GenBank/DDBJ whole genome shotgun (WGS) entry which is preliminary data.</text>
</comment>
<dbReference type="SUPFAM" id="SSF52266">
    <property type="entry name" value="SGNH hydrolase"/>
    <property type="match status" value="1"/>
</dbReference>
<dbReference type="AlphaFoldDB" id="A0AAW9NQA2"/>